<gene>
    <name evidence="1" type="ORF">STAS_26077</name>
</gene>
<keyword evidence="2" id="KW-1185">Reference proteome</keyword>
<evidence type="ECO:0000313" key="2">
    <source>
        <dbReference type="Proteomes" id="UP000325081"/>
    </source>
</evidence>
<accession>A0A5A7QVE8</accession>
<dbReference type="EMBL" id="BKCP01008371">
    <property type="protein sequence ID" value="GER48878.1"/>
    <property type="molecule type" value="Genomic_DNA"/>
</dbReference>
<dbReference type="Proteomes" id="UP000325081">
    <property type="component" value="Unassembled WGS sequence"/>
</dbReference>
<reference evidence="2" key="1">
    <citation type="journal article" date="2019" name="Curr. Biol.">
        <title>Genome Sequence of Striga asiatica Provides Insight into the Evolution of Plant Parasitism.</title>
        <authorList>
            <person name="Yoshida S."/>
            <person name="Kim S."/>
            <person name="Wafula E.K."/>
            <person name="Tanskanen J."/>
            <person name="Kim Y.M."/>
            <person name="Honaas L."/>
            <person name="Yang Z."/>
            <person name="Spallek T."/>
            <person name="Conn C.E."/>
            <person name="Ichihashi Y."/>
            <person name="Cheong K."/>
            <person name="Cui S."/>
            <person name="Der J.P."/>
            <person name="Gundlach H."/>
            <person name="Jiao Y."/>
            <person name="Hori C."/>
            <person name="Ishida J.K."/>
            <person name="Kasahara H."/>
            <person name="Kiba T."/>
            <person name="Kim M.S."/>
            <person name="Koo N."/>
            <person name="Laohavisit A."/>
            <person name="Lee Y.H."/>
            <person name="Lumba S."/>
            <person name="McCourt P."/>
            <person name="Mortimer J.C."/>
            <person name="Mutuku J.M."/>
            <person name="Nomura T."/>
            <person name="Sasaki-Sekimoto Y."/>
            <person name="Seto Y."/>
            <person name="Wang Y."/>
            <person name="Wakatake T."/>
            <person name="Sakakibara H."/>
            <person name="Demura T."/>
            <person name="Yamaguchi S."/>
            <person name="Yoneyama K."/>
            <person name="Manabe R.I."/>
            <person name="Nelson D.C."/>
            <person name="Schulman A.H."/>
            <person name="Timko M.P."/>
            <person name="dePamphilis C.W."/>
            <person name="Choi D."/>
            <person name="Shirasu K."/>
        </authorList>
    </citation>
    <scope>NUCLEOTIDE SEQUENCE [LARGE SCALE GENOMIC DNA]</scope>
    <source>
        <strain evidence="2">cv. UVA1</strain>
    </source>
</reference>
<dbReference type="AlphaFoldDB" id="A0A5A7QVE8"/>
<organism evidence="1 2">
    <name type="scientific">Striga asiatica</name>
    <name type="common">Asiatic witchweed</name>
    <name type="synonym">Buchnera asiatica</name>
    <dbReference type="NCBI Taxonomy" id="4170"/>
    <lineage>
        <taxon>Eukaryota</taxon>
        <taxon>Viridiplantae</taxon>
        <taxon>Streptophyta</taxon>
        <taxon>Embryophyta</taxon>
        <taxon>Tracheophyta</taxon>
        <taxon>Spermatophyta</taxon>
        <taxon>Magnoliopsida</taxon>
        <taxon>eudicotyledons</taxon>
        <taxon>Gunneridae</taxon>
        <taxon>Pentapetalae</taxon>
        <taxon>asterids</taxon>
        <taxon>lamiids</taxon>
        <taxon>Lamiales</taxon>
        <taxon>Orobanchaceae</taxon>
        <taxon>Buchnereae</taxon>
        <taxon>Striga</taxon>
    </lineage>
</organism>
<evidence type="ECO:0000313" key="1">
    <source>
        <dbReference type="EMBL" id="GER48878.1"/>
    </source>
</evidence>
<comment type="caution">
    <text evidence="1">The sequence shown here is derived from an EMBL/GenBank/DDBJ whole genome shotgun (WGS) entry which is preliminary data.</text>
</comment>
<protein>
    <submittedName>
        <fullName evidence="1">SBP (S-ribonuclease binding protein) family protein</fullName>
    </submittedName>
</protein>
<sequence>MALSLQDSPDERASPYAFITRTDLLLLETFDSRRSTKEDRLRLFSQLGNQRLTPWVLSFYELKTFLLGSCPSQGKGHPQTLPAARDSFNSHQLNYIDPVTSFTALEDGLSSLRDWATSDRQTIDKLEASASTTSSKKEHPVYES</sequence>
<proteinExistence type="predicted"/>
<name>A0A5A7QVE8_STRAF</name>